<sequence>GCIMKLMGIPLRLVAMVNSNDIVHRALQSGDFSMSDSVKQTLAPAIDIQDPYNLERVFWLLSGRDGAMVKSLMEEFQRTHKLTLPASLHQQ</sequence>
<organism evidence="1 2">
    <name type="scientific">Cirrhinus mrigala</name>
    <name type="common">Mrigala</name>
    <dbReference type="NCBI Taxonomy" id="683832"/>
    <lineage>
        <taxon>Eukaryota</taxon>
        <taxon>Metazoa</taxon>
        <taxon>Chordata</taxon>
        <taxon>Craniata</taxon>
        <taxon>Vertebrata</taxon>
        <taxon>Euteleostomi</taxon>
        <taxon>Actinopterygii</taxon>
        <taxon>Neopterygii</taxon>
        <taxon>Teleostei</taxon>
        <taxon>Ostariophysi</taxon>
        <taxon>Cypriniformes</taxon>
        <taxon>Cyprinidae</taxon>
        <taxon>Labeoninae</taxon>
        <taxon>Labeonini</taxon>
        <taxon>Cirrhinus</taxon>
    </lineage>
</organism>
<evidence type="ECO:0000313" key="2">
    <source>
        <dbReference type="Proteomes" id="UP001529510"/>
    </source>
</evidence>
<name>A0ABD0R3B7_CIRMR</name>
<dbReference type="Proteomes" id="UP001529510">
    <property type="component" value="Unassembled WGS sequence"/>
</dbReference>
<dbReference type="PANTHER" id="PTHR42690:SF1">
    <property type="entry name" value="THREONINE SYNTHASE-LIKE 2"/>
    <property type="match status" value="1"/>
</dbReference>
<accession>A0ABD0R3B7</accession>
<protein>
    <submittedName>
        <fullName evidence="1">Uncharacterized protein</fullName>
    </submittedName>
</protein>
<proteinExistence type="predicted"/>
<comment type="caution">
    <text evidence="1">The sequence shown here is derived from an EMBL/GenBank/DDBJ whole genome shotgun (WGS) entry which is preliminary data.</text>
</comment>
<dbReference type="InterPro" id="IPR051166">
    <property type="entry name" value="Threonine_Synthase"/>
</dbReference>
<dbReference type="SUPFAM" id="SSF53686">
    <property type="entry name" value="Tryptophan synthase beta subunit-like PLP-dependent enzymes"/>
    <property type="match status" value="1"/>
</dbReference>
<dbReference type="EMBL" id="JAMKFB020000005">
    <property type="protein sequence ID" value="KAL0192275.1"/>
    <property type="molecule type" value="Genomic_DNA"/>
</dbReference>
<dbReference type="PANTHER" id="PTHR42690">
    <property type="entry name" value="THREONINE SYNTHASE FAMILY MEMBER"/>
    <property type="match status" value="1"/>
</dbReference>
<feature type="non-terminal residue" evidence="1">
    <location>
        <position position="91"/>
    </location>
</feature>
<feature type="non-terminal residue" evidence="1">
    <location>
        <position position="1"/>
    </location>
</feature>
<dbReference type="Gene3D" id="3.40.50.1100">
    <property type="match status" value="1"/>
</dbReference>
<dbReference type="AlphaFoldDB" id="A0ABD0R3B7"/>
<keyword evidence="2" id="KW-1185">Reference proteome</keyword>
<evidence type="ECO:0000313" key="1">
    <source>
        <dbReference type="EMBL" id="KAL0192275.1"/>
    </source>
</evidence>
<gene>
    <name evidence="1" type="ORF">M9458_010571</name>
</gene>
<reference evidence="1 2" key="1">
    <citation type="submission" date="2024-05" db="EMBL/GenBank/DDBJ databases">
        <title>Genome sequencing and assembly of Indian major carp, Cirrhinus mrigala (Hamilton, 1822).</title>
        <authorList>
            <person name="Mohindra V."/>
            <person name="Chowdhury L.M."/>
            <person name="Lal K."/>
            <person name="Jena J.K."/>
        </authorList>
    </citation>
    <scope>NUCLEOTIDE SEQUENCE [LARGE SCALE GENOMIC DNA]</scope>
    <source>
        <strain evidence="1">CM1030</strain>
        <tissue evidence="1">Blood</tissue>
    </source>
</reference>
<dbReference type="InterPro" id="IPR036052">
    <property type="entry name" value="TrpB-like_PALP_sf"/>
</dbReference>